<proteinExistence type="inferred from homology"/>
<sequence length="142" mass="15600">MKTITVNPKTVSRKWKLVDAADKPMGRVASEVARLLMGKHKAIYSPNVDTGDFVVVINAEKVAVSGNKALQKQYFHHTGHIAGERWINFADLLAKNPTAPLEAAIWGMLPHSALGHKMIKKLKIFAGAEHPFAAQKPEVVEL</sequence>
<dbReference type="InterPro" id="IPR036899">
    <property type="entry name" value="Ribosomal_uL13_sf"/>
</dbReference>
<reference evidence="5 6" key="1">
    <citation type="submission" date="2017-08" db="EMBL/GenBank/DDBJ databases">
        <authorList>
            <person name="de Groot N.N."/>
        </authorList>
    </citation>
    <scope>NUCLEOTIDE SEQUENCE [LARGE SCALE GENOMIC DNA]</scope>
    <source>
        <strain evidence="5 6">HM2</strain>
    </source>
</reference>
<evidence type="ECO:0000256" key="2">
    <source>
        <dbReference type="ARBA" id="ARBA00022980"/>
    </source>
</evidence>
<dbReference type="InterPro" id="IPR005822">
    <property type="entry name" value="Ribosomal_uL13"/>
</dbReference>
<dbReference type="NCBIfam" id="TIGR01066">
    <property type="entry name" value="rplM_bact"/>
    <property type="match status" value="1"/>
</dbReference>
<dbReference type="SUPFAM" id="SSF52161">
    <property type="entry name" value="Ribosomal protein L13"/>
    <property type="match status" value="1"/>
</dbReference>
<dbReference type="PIRSF" id="PIRSF002181">
    <property type="entry name" value="Ribosomal_L13"/>
    <property type="match status" value="1"/>
</dbReference>
<protein>
    <recommendedName>
        <fullName evidence="4">Large ribosomal subunit protein uL13</fullName>
    </recommendedName>
</protein>
<dbReference type="CDD" id="cd00392">
    <property type="entry name" value="Ribosomal_L13"/>
    <property type="match status" value="1"/>
</dbReference>
<organism evidence="5 6">
    <name type="scientific">Fibrobacter succinogenes</name>
    <name type="common">Bacteroides succinogenes</name>
    <dbReference type="NCBI Taxonomy" id="833"/>
    <lineage>
        <taxon>Bacteria</taxon>
        <taxon>Pseudomonadati</taxon>
        <taxon>Fibrobacterota</taxon>
        <taxon>Fibrobacteria</taxon>
        <taxon>Fibrobacterales</taxon>
        <taxon>Fibrobacteraceae</taxon>
        <taxon>Fibrobacter</taxon>
    </lineage>
</organism>
<keyword evidence="3 4" id="KW-0687">Ribonucleoprotein</keyword>
<dbReference type="GO" id="GO:0003735">
    <property type="term" value="F:structural constituent of ribosome"/>
    <property type="evidence" value="ECO:0007669"/>
    <property type="project" value="InterPro"/>
</dbReference>
<comment type="similarity">
    <text evidence="1 4">Belongs to the universal ribosomal protein uL13 family.</text>
</comment>
<dbReference type="GO" id="GO:0017148">
    <property type="term" value="P:negative regulation of translation"/>
    <property type="evidence" value="ECO:0007669"/>
    <property type="project" value="TreeGrafter"/>
</dbReference>
<dbReference type="PANTHER" id="PTHR11545">
    <property type="entry name" value="RIBOSOMAL PROTEIN L13"/>
    <property type="match status" value="1"/>
</dbReference>
<dbReference type="InterPro" id="IPR005823">
    <property type="entry name" value="Ribosomal_uL13_bac-type"/>
</dbReference>
<evidence type="ECO:0000256" key="3">
    <source>
        <dbReference type="ARBA" id="ARBA00023274"/>
    </source>
</evidence>
<evidence type="ECO:0000313" key="5">
    <source>
        <dbReference type="EMBL" id="SUQ24990.1"/>
    </source>
</evidence>
<dbReference type="GO" id="GO:0022625">
    <property type="term" value="C:cytosolic large ribosomal subunit"/>
    <property type="evidence" value="ECO:0007669"/>
    <property type="project" value="TreeGrafter"/>
</dbReference>
<name>A0A380S867_FIBSU</name>
<dbReference type="EMBL" id="UHJL01000003">
    <property type="protein sequence ID" value="SUQ24990.1"/>
    <property type="molecule type" value="Genomic_DNA"/>
</dbReference>
<dbReference type="Gene3D" id="3.90.1180.10">
    <property type="entry name" value="Ribosomal protein L13"/>
    <property type="match status" value="1"/>
</dbReference>
<dbReference type="HAMAP" id="MF_01366">
    <property type="entry name" value="Ribosomal_uL13"/>
    <property type="match status" value="1"/>
</dbReference>
<dbReference type="AlphaFoldDB" id="A0A380S867"/>
<evidence type="ECO:0000256" key="4">
    <source>
        <dbReference type="HAMAP-Rule" id="MF_01366"/>
    </source>
</evidence>
<dbReference type="Proteomes" id="UP000255423">
    <property type="component" value="Unassembled WGS sequence"/>
</dbReference>
<dbReference type="GO" id="GO:0003729">
    <property type="term" value="F:mRNA binding"/>
    <property type="evidence" value="ECO:0007669"/>
    <property type="project" value="TreeGrafter"/>
</dbReference>
<comment type="subunit">
    <text evidence="4">Part of the 50S ribosomal subunit.</text>
</comment>
<dbReference type="Pfam" id="PF00572">
    <property type="entry name" value="Ribosomal_L13"/>
    <property type="match status" value="1"/>
</dbReference>
<gene>
    <name evidence="4" type="primary">rplM</name>
    <name evidence="5" type="ORF">SAMN05661053_2404</name>
</gene>
<evidence type="ECO:0000256" key="1">
    <source>
        <dbReference type="ARBA" id="ARBA00006227"/>
    </source>
</evidence>
<dbReference type="GO" id="GO:0006412">
    <property type="term" value="P:translation"/>
    <property type="evidence" value="ECO:0007669"/>
    <property type="project" value="UniProtKB-UniRule"/>
</dbReference>
<dbReference type="RefSeq" id="WP_014545714.1">
    <property type="nucleotide sequence ID" value="NZ_CACZHM010000007.1"/>
</dbReference>
<accession>A0A380S867</accession>
<dbReference type="OMA" id="HKPIYTP"/>
<comment type="function">
    <text evidence="4">This protein is one of the early assembly proteins of the 50S ribosomal subunit, although it is not seen to bind rRNA by itself. It is important during the early stages of 50S assembly.</text>
</comment>
<keyword evidence="2 4" id="KW-0689">Ribosomal protein</keyword>
<dbReference type="PANTHER" id="PTHR11545:SF2">
    <property type="entry name" value="LARGE RIBOSOMAL SUBUNIT PROTEIN UL13M"/>
    <property type="match status" value="1"/>
</dbReference>
<evidence type="ECO:0000313" key="6">
    <source>
        <dbReference type="Proteomes" id="UP000255423"/>
    </source>
</evidence>